<dbReference type="InterPro" id="IPR051338">
    <property type="entry name" value="NodU/CmcH_Carbamoyltrnsfr"/>
</dbReference>
<gene>
    <name evidence="4" type="ORF">BGX16_2525</name>
</gene>
<dbReference type="PANTHER" id="PTHR34847:SF1">
    <property type="entry name" value="NODULATION PROTEIN U"/>
    <property type="match status" value="1"/>
</dbReference>
<evidence type="ECO:0000313" key="4">
    <source>
        <dbReference type="EMBL" id="PJJ42494.1"/>
    </source>
</evidence>
<dbReference type="EMBL" id="PGEX01000001">
    <property type="protein sequence ID" value="PJJ42494.1"/>
    <property type="molecule type" value="Genomic_DNA"/>
</dbReference>
<dbReference type="GO" id="GO:0016740">
    <property type="term" value="F:transferase activity"/>
    <property type="evidence" value="ECO:0007669"/>
    <property type="project" value="UniProtKB-KW"/>
</dbReference>
<feature type="domain" description="Carbamoyltransferase C-terminal" evidence="3">
    <location>
        <begin position="383"/>
        <end position="550"/>
    </location>
</feature>
<dbReference type="Proteomes" id="UP000231134">
    <property type="component" value="Unassembled WGS sequence"/>
</dbReference>
<dbReference type="Pfam" id="PF16861">
    <property type="entry name" value="Carbam_trans_C"/>
    <property type="match status" value="1"/>
</dbReference>
<evidence type="ECO:0000259" key="3">
    <source>
        <dbReference type="Pfam" id="PF16861"/>
    </source>
</evidence>
<dbReference type="PANTHER" id="PTHR34847">
    <property type="entry name" value="NODULATION PROTEIN U"/>
    <property type="match status" value="1"/>
</dbReference>
<dbReference type="AlphaFoldDB" id="A0A2M9A9Y1"/>
<protein>
    <submittedName>
        <fullName evidence="4">Carbamoyltransferase</fullName>
    </submittedName>
</protein>
<proteinExistence type="inferred from homology"/>
<evidence type="ECO:0000256" key="1">
    <source>
        <dbReference type="ARBA" id="ARBA00006129"/>
    </source>
</evidence>
<reference evidence="4 5" key="1">
    <citation type="submission" date="2017-11" db="EMBL/GenBank/DDBJ databases">
        <title>Animal gut microbial communities from fecal samples from Wisconsin, USA.</title>
        <authorList>
            <person name="Neumann A."/>
        </authorList>
    </citation>
    <scope>NUCLEOTIDE SEQUENCE [LARGE SCALE GENOMIC DNA]</scope>
    <source>
        <strain evidence="4 5">UWS3</strain>
    </source>
</reference>
<dbReference type="InterPro" id="IPR031730">
    <property type="entry name" value="Carbam_trans_C"/>
</dbReference>
<dbReference type="Pfam" id="PF02543">
    <property type="entry name" value="Carbam_trans_N"/>
    <property type="match status" value="1"/>
</dbReference>
<dbReference type="RefSeq" id="WP_100426351.1">
    <property type="nucleotide sequence ID" value="NZ_PGEX01000001.1"/>
</dbReference>
<dbReference type="OrthoDB" id="9780777at2"/>
<keyword evidence="5" id="KW-1185">Reference proteome</keyword>
<dbReference type="Gene3D" id="3.90.870.20">
    <property type="entry name" value="Carbamoyltransferase, C-terminal domain"/>
    <property type="match status" value="1"/>
</dbReference>
<evidence type="ECO:0000259" key="2">
    <source>
        <dbReference type="Pfam" id="PF02543"/>
    </source>
</evidence>
<comment type="caution">
    <text evidence="4">The sequence shown here is derived from an EMBL/GenBank/DDBJ whole genome shotgun (WGS) entry which is preliminary data.</text>
</comment>
<accession>A0A2M9A9Y1</accession>
<dbReference type="Gene3D" id="3.30.420.40">
    <property type="match status" value="2"/>
</dbReference>
<sequence>MSKPTLALYGIKDRNNTPYPSFVHDHNLCLMQDGKIVKYLQLERYTRRKYDNRLDLFIEELVDDGTIPLPDDFDLVCVNDFTGNAFISHSGRLHFEANRLEILSPALTPARAYLNNREGWGGKELAAYCCSHELAHISTTIPFYGAFKENSLLISFDGASSLGNYSAFLYQDGMLKFVENNWTDLGFASKLFNDNKLAFRTLNIAPYAHCSVPGKLMGFASWGTYQPEIENWLRDNHFFNGCGRHHGVDILRSAKERFGDVCPEFDTKNPFLQDCAATFQYIFETAVLTKLKSLQEKFHTDYLYYGGGCALNIVTNSKIVESGMFKDIFIAPCCNDSGLSIGAAAFLEMQKGNKIEIHSPYLCNVGLPHNDFDIDENEISRVAEVLMKGGIVGVCNGPAEAGPRALGNRSLIALANSQELAKKMSMEIKRREWYRPVAPIMLEKNARRVTDQKINGLARFMLMDFTIKPEYRAQMAGVVHANDTARIQTIANESDNPFMFRLLSYLYERHGILALVNTSFNVQGEPIVHTPEQALESTKRMNLDGLVLNGKFQKMEK</sequence>
<feature type="domain" description="Carbamoyltransferase" evidence="2">
    <location>
        <begin position="201"/>
        <end position="344"/>
    </location>
</feature>
<organism evidence="4 5">
    <name type="scientific">Hallerella succinigenes</name>
    <dbReference type="NCBI Taxonomy" id="1896222"/>
    <lineage>
        <taxon>Bacteria</taxon>
        <taxon>Pseudomonadati</taxon>
        <taxon>Fibrobacterota</taxon>
        <taxon>Fibrobacteria</taxon>
        <taxon>Fibrobacterales</taxon>
        <taxon>Fibrobacteraceae</taxon>
        <taxon>Hallerella</taxon>
    </lineage>
</organism>
<dbReference type="InterPro" id="IPR003696">
    <property type="entry name" value="Carbtransf_dom"/>
</dbReference>
<name>A0A2M9A9Y1_9BACT</name>
<comment type="similarity">
    <text evidence="1">Belongs to the NodU/CmcH family.</text>
</comment>
<dbReference type="CDD" id="cd24033">
    <property type="entry name" value="ASKHA_NBD_NodU_CmcH-like_N"/>
    <property type="match status" value="1"/>
</dbReference>
<keyword evidence="4" id="KW-0808">Transferase</keyword>
<evidence type="ECO:0000313" key="5">
    <source>
        <dbReference type="Proteomes" id="UP000231134"/>
    </source>
</evidence>
<dbReference type="InterPro" id="IPR038152">
    <property type="entry name" value="Carbam_trans_C_sf"/>
</dbReference>